<sequence length="217" mass="24713">MSEYLTNLKAFKDLIESYTIADLKSMIYDIEVKPSGSCCYPAVQTLFSLMELIGKLITPDATDEKAFVATFIRLGVSYNDKTMATKLYEYFRHGIVHNALAKGGVQVKKSNDRAFHLSNNGNNIDIRILLEDFIPLFRDIFDSQLQQKGYITEYEKRLKDVFRELKIEWITNSQQWGGLEISADYTRTDVTTPSGTRLPTSQKSGPSVTRLDTDKNK</sequence>
<evidence type="ECO:0000313" key="2">
    <source>
        <dbReference type="EMBL" id="OGD87237.1"/>
    </source>
</evidence>
<dbReference type="AlphaFoldDB" id="A0A1F5G5W8"/>
<feature type="region of interest" description="Disordered" evidence="1">
    <location>
        <begin position="190"/>
        <end position="217"/>
    </location>
</feature>
<accession>A0A1F5G5W8</accession>
<organism evidence="2 3">
    <name type="scientific">Candidatus Curtissbacteria bacterium RIFCSPHIGHO2_01_FULL_40_12</name>
    <dbReference type="NCBI Taxonomy" id="1797710"/>
    <lineage>
        <taxon>Bacteria</taxon>
        <taxon>Candidatus Curtissiibacteriota</taxon>
    </lineage>
</organism>
<gene>
    <name evidence="2" type="ORF">A2693_05050</name>
</gene>
<feature type="compositionally biased region" description="Polar residues" evidence="1">
    <location>
        <begin position="190"/>
        <end position="207"/>
    </location>
</feature>
<dbReference type="EMBL" id="MFAY01000063">
    <property type="protein sequence ID" value="OGD87237.1"/>
    <property type="molecule type" value="Genomic_DNA"/>
</dbReference>
<evidence type="ECO:0000256" key="1">
    <source>
        <dbReference type="SAM" id="MobiDB-lite"/>
    </source>
</evidence>
<protein>
    <submittedName>
        <fullName evidence="2">Uncharacterized protein</fullName>
    </submittedName>
</protein>
<name>A0A1F5G5W8_9BACT</name>
<reference evidence="2 3" key="1">
    <citation type="journal article" date="2016" name="Nat. Commun.">
        <title>Thousands of microbial genomes shed light on interconnected biogeochemical processes in an aquifer system.</title>
        <authorList>
            <person name="Anantharaman K."/>
            <person name="Brown C.T."/>
            <person name="Hug L.A."/>
            <person name="Sharon I."/>
            <person name="Castelle C.J."/>
            <person name="Probst A.J."/>
            <person name="Thomas B.C."/>
            <person name="Singh A."/>
            <person name="Wilkins M.J."/>
            <person name="Karaoz U."/>
            <person name="Brodie E.L."/>
            <person name="Williams K.H."/>
            <person name="Hubbard S.S."/>
            <person name="Banfield J.F."/>
        </authorList>
    </citation>
    <scope>NUCLEOTIDE SEQUENCE [LARGE SCALE GENOMIC DNA]</scope>
</reference>
<comment type="caution">
    <text evidence="2">The sequence shown here is derived from an EMBL/GenBank/DDBJ whole genome shotgun (WGS) entry which is preliminary data.</text>
</comment>
<dbReference type="Proteomes" id="UP000178577">
    <property type="component" value="Unassembled WGS sequence"/>
</dbReference>
<proteinExistence type="predicted"/>
<evidence type="ECO:0000313" key="3">
    <source>
        <dbReference type="Proteomes" id="UP000178577"/>
    </source>
</evidence>